<comment type="caution">
    <text evidence="2">The sequence shown here is derived from an EMBL/GenBank/DDBJ whole genome shotgun (WGS) entry which is preliminary data.</text>
</comment>
<evidence type="ECO:0000313" key="3">
    <source>
        <dbReference type="Proteomes" id="UP001446205"/>
    </source>
</evidence>
<dbReference type="InterPro" id="IPR044684">
    <property type="entry name" value="STR17/STR18/HARC1-like"/>
</dbReference>
<accession>A0ABU9D9G9</accession>
<sequence length="146" mass="15977">MAIFERAATRAQEAGHAYAGDLSPVEAFALFRAVPGARLIDVRTLPEVEFVGMVHDSLHIPWQIYPEMQINPAFADEVLARASSDDVLMFLCRSGARSVAAATFMTARGCSRCYNVLEGFEGGKDAQGRRGFKEGWKVAGLPWVNL</sequence>
<evidence type="ECO:0000313" key="2">
    <source>
        <dbReference type="EMBL" id="MEK8089358.1"/>
    </source>
</evidence>
<dbReference type="SMART" id="SM00450">
    <property type="entry name" value="RHOD"/>
    <property type="match status" value="1"/>
</dbReference>
<reference evidence="2 3" key="1">
    <citation type="submission" date="2024-04" db="EMBL/GenBank/DDBJ databases">
        <authorList>
            <person name="Abashina T."/>
            <person name="Shaikin A."/>
        </authorList>
    </citation>
    <scope>NUCLEOTIDE SEQUENCE [LARGE SCALE GENOMIC DNA]</scope>
    <source>
        <strain evidence="2 3">AAFK</strain>
    </source>
</reference>
<dbReference type="SUPFAM" id="SSF52821">
    <property type="entry name" value="Rhodanese/Cell cycle control phosphatase"/>
    <property type="match status" value="1"/>
</dbReference>
<dbReference type="InterPro" id="IPR001763">
    <property type="entry name" value="Rhodanese-like_dom"/>
</dbReference>
<dbReference type="PANTHER" id="PTHR44542:SF14">
    <property type="entry name" value="PROTEIN HIGH ARSENIC CONTENT 1, MITOCHONDRIAL-RELATED"/>
    <property type="match status" value="1"/>
</dbReference>
<dbReference type="RefSeq" id="WP_341370417.1">
    <property type="nucleotide sequence ID" value="NZ_JBBPCO010000005.1"/>
</dbReference>
<gene>
    <name evidence="2" type="ORF">WOB96_06215</name>
</gene>
<dbReference type="CDD" id="cd01522">
    <property type="entry name" value="RHOD_1"/>
    <property type="match status" value="1"/>
</dbReference>
<dbReference type="Proteomes" id="UP001446205">
    <property type="component" value="Unassembled WGS sequence"/>
</dbReference>
<proteinExistence type="predicted"/>
<dbReference type="PROSITE" id="PS50206">
    <property type="entry name" value="RHODANESE_3"/>
    <property type="match status" value="1"/>
</dbReference>
<evidence type="ECO:0000259" key="1">
    <source>
        <dbReference type="PROSITE" id="PS50206"/>
    </source>
</evidence>
<keyword evidence="3" id="KW-1185">Reference proteome</keyword>
<name>A0ABU9D9G9_9PROT</name>
<dbReference type="PANTHER" id="PTHR44542">
    <property type="entry name" value="THIOSULFATE SULFURTRANSFERASE 18"/>
    <property type="match status" value="1"/>
</dbReference>
<dbReference type="Pfam" id="PF00581">
    <property type="entry name" value="Rhodanese"/>
    <property type="match status" value="1"/>
</dbReference>
<protein>
    <submittedName>
        <fullName evidence="2">Rhodanese-like domain-containing protein</fullName>
    </submittedName>
</protein>
<feature type="domain" description="Rhodanese" evidence="1">
    <location>
        <begin position="33"/>
        <end position="128"/>
    </location>
</feature>
<dbReference type="Gene3D" id="3.40.250.10">
    <property type="entry name" value="Rhodanese-like domain"/>
    <property type="match status" value="1"/>
</dbReference>
<organism evidence="2 3">
    <name type="scientific">Thermithiobacillus plumbiphilus</name>
    <dbReference type="NCBI Taxonomy" id="1729899"/>
    <lineage>
        <taxon>Bacteria</taxon>
        <taxon>Pseudomonadati</taxon>
        <taxon>Pseudomonadota</taxon>
        <taxon>Acidithiobacillia</taxon>
        <taxon>Acidithiobacillales</taxon>
        <taxon>Thermithiobacillaceae</taxon>
        <taxon>Thermithiobacillus</taxon>
    </lineage>
</organism>
<dbReference type="InterPro" id="IPR036873">
    <property type="entry name" value="Rhodanese-like_dom_sf"/>
</dbReference>
<dbReference type="EMBL" id="JBBPCO010000005">
    <property type="protein sequence ID" value="MEK8089358.1"/>
    <property type="molecule type" value="Genomic_DNA"/>
</dbReference>